<dbReference type="AlphaFoldDB" id="A0A382MIF3"/>
<keyword evidence="4" id="KW-0456">Lyase</keyword>
<evidence type="ECO:0000259" key="5">
    <source>
        <dbReference type="Pfam" id="PF16363"/>
    </source>
</evidence>
<dbReference type="InterPro" id="IPR036291">
    <property type="entry name" value="NAD(P)-bd_dom_sf"/>
</dbReference>
<feature type="domain" description="NAD(P)-binding" evidence="5">
    <location>
        <begin position="5"/>
        <end position="88"/>
    </location>
</feature>
<comment type="similarity">
    <text evidence="2">Belongs to the NAD(P)-dependent epimerase/dehydratase family. GDP-mannose 4,6-dehydratase subfamily.</text>
</comment>
<evidence type="ECO:0000256" key="4">
    <source>
        <dbReference type="ARBA" id="ARBA00023239"/>
    </source>
</evidence>
<evidence type="ECO:0000313" key="6">
    <source>
        <dbReference type="EMBL" id="SVC48754.1"/>
    </source>
</evidence>
<evidence type="ECO:0000256" key="3">
    <source>
        <dbReference type="ARBA" id="ARBA00011989"/>
    </source>
</evidence>
<protein>
    <recommendedName>
        <fullName evidence="3">GDP-mannose 4,6-dehydratase</fullName>
        <ecNumber evidence="3">4.2.1.47</ecNumber>
    </recommendedName>
</protein>
<evidence type="ECO:0000256" key="2">
    <source>
        <dbReference type="ARBA" id="ARBA00009263"/>
    </source>
</evidence>
<dbReference type="InterPro" id="IPR016040">
    <property type="entry name" value="NAD(P)-bd_dom"/>
</dbReference>
<organism evidence="6">
    <name type="scientific">marine metagenome</name>
    <dbReference type="NCBI Taxonomy" id="408172"/>
    <lineage>
        <taxon>unclassified sequences</taxon>
        <taxon>metagenomes</taxon>
        <taxon>ecological metagenomes</taxon>
    </lineage>
</organism>
<dbReference type="EMBL" id="UINC01093938">
    <property type="protein sequence ID" value="SVC48754.1"/>
    <property type="molecule type" value="Genomic_DNA"/>
</dbReference>
<accession>A0A382MIF3</accession>
<dbReference type="EC" id="4.2.1.47" evidence="3"/>
<dbReference type="GO" id="GO:0042351">
    <property type="term" value="P:'de novo' GDP-L-fucose biosynthetic process"/>
    <property type="evidence" value="ECO:0007669"/>
    <property type="project" value="TreeGrafter"/>
</dbReference>
<dbReference type="PANTHER" id="PTHR43715">
    <property type="entry name" value="GDP-MANNOSE 4,6-DEHYDRATASE"/>
    <property type="match status" value="1"/>
</dbReference>
<gene>
    <name evidence="6" type="ORF">METZ01_LOCUS301608</name>
</gene>
<dbReference type="Pfam" id="PF16363">
    <property type="entry name" value="GDP_Man_Dehyd"/>
    <property type="match status" value="1"/>
</dbReference>
<evidence type="ECO:0000256" key="1">
    <source>
        <dbReference type="ARBA" id="ARBA00001937"/>
    </source>
</evidence>
<proteinExistence type="inferred from homology"/>
<dbReference type="GO" id="GO:0008446">
    <property type="term" value="F:GDP-mannose 4,6-dehydratase activity"/>
    <property type="evidence" value="ECO:0007669"/>
    <property type="project" value="UniProtKB-EC"/>
</dbReference>
<reference evidence="6" key="1">
    <citation type="submission" date="2018-05" db="EMBL/GenBank/DDBJ databases">
        <authorList>
            <person name="Lanie J.A."/>
            <person name="Ng W.-L."/>
            <person name="Kazmierczak K.M."/>
            <person name="Andrzejewski T.M."/>
            <person name="Davidsen T.M."/>
            <person name="Wayne K.J."/>
            <person name="Tettelin H."/>
            <person name="Glass J.I."/>
            <person name="Rusch D."/>
            <person name="Podicherti R."/>
            <person name="Tsui H.-C.T."/>
            <person name="Winkler M.E."/>
        </authorList>
    </citation>
    <scope>NUCLEOTIDE SEQUENCE</scope>
</reference>
<sequence>MKKVLVTGITGMVGSHLVDFLIKETNFKIYGACRWRSPTDNILHLSNHINSKKRVFLKYADLNDTNSIYDLINQIKPDFIFHLAAQSFP</sequence>
<dbReference type="Gene3D" id="3.40.50.720">
    <property type="entry name" value="NAD(P)-binding Rossmann-like Domain"/>
    <property type="match status" value="1"/>
</dbReference>
<dbReference type="SUPFAM" id="SSF51735">
    <property type="entry name" value="NAD(P)-binding Rossmann-fold domains"/>
    <property type="match status" value="1"/>
</dbReference>
<dbReference type="PANTHER" id="PTHR43715:SF1">
    <property type="entry name" value="GDP-MANNOSE 4,6 DEHYDRATASE"/>
    <property type="match status" value="1"/>
</dbReference>
<feature type="non-terminal residue" evidence="6">
    <location>
        <position position="89"/>
    </location>
</feature>
<comment type="cofactor">
    <cofactor evidence="1">
        <name>NADP(+)</name>
        <dbReference type="ChEBI" id="CHEBI:58349"/>
    </cofactor>
</comment>
<dbReference type="InterPro" id="IPR006368">
    <property type="entry name" value="GDP_Man_deHydtase"/>
</dbReference>
<name>A0A382MIF3_9ZZZZ</name>